<accession>A0A329BMG6</accession>
<reference evidence="2 3" key="1">
    <citation type="submission" date="2018-06" db="EMBL/GenBank/DDBJ databases">
        <title>Genomic Encyclopedia of Type Strains, Phase III (KMG-III): the genomes of soil and plant-associated and newly described type strains.</title>
        <authorList>
            <person name="Whitman W."/>
        </authorList>
    </citation>
    <scope>NUCLEOTIDE SEQUENCE [LARGE SCALE GENOMIC DNA]</scope>
    <source>
        <strain evidence="2 3">LMG 23644</strain>
    </source>
</reference>
<proteinExistence type="predicted"/>
<dbReference type="Proteomes" id="UP000248918">
    <property type="component" value="Unassembled WGS sequence"/>
</dbReference>
<feature type="region of interest" description="Disordered" evidence="1">
    <location>
        <begin position="1"/>
        <end position="41"/>
    </location>
</feature>
<evidence type="ECO:0000313" key="3">
    <source>
        <dbReference type="Proteomes" id="UP000248918"/>
    </source>
</evidence>
<sequence length="82" mass="8438">MPASLAGRAVSETGRSDGEAGWSGGPGRPRQPCAAAHGTPSASTVLMQRAMPAAYIVEERAAGFEGEKPRFVVAAEVVERLA</sequence>
<gene>
    <name evidence="2" type="ORF">BX591_11970</name>
</gene>
<name>A0A329BMG6_9BURK</name>
<dbReference type="EMBL" id="QLTK01000019">
    <property type="protein sequence ID" value="RAS23826.1"/>
    <property type="molecule type" value="Genomic_DNA"/>
</dbReference>
<comment type="caution">
    <text evidence="2">The sequence shown here is derived from an EMBL/GenBank/DDBJ whole genome shotgun (WGS) entry which is preliminary data.</text>
</comment>
<evidence type="ECO:0000256" key="1">
    <source>
        <dbReference type="SAM" id="MobiDB-lite"/>
    </source>
</evidence>
<dbReference type="AlphaFoldDB" id="A0A329BMG6"/>
<protein>
    <submittedName>
        <fullName evidence="2">Uncharacterized protein</fullName>
    </submittedName>
</protein>
<evidence type="ECO:0000313" key="2">
    <source>
        <dbReference type="EMBL" id="RAS23826.1"/>
    </source>
</evidence>
<organism evidence="2 3">
    <name type="scientific">Paraburkholderia bryophila</name>
    <dbReference type="NCBI Taxonomy" id="420952"/>
    <lineage>
        <taxon>Bacteria</taxon>
        <taxon>Pseudomonadati</taxon>
        <taxon>Pseudomonadota</taxon>
        <taxon>Betaproteobacteria</taxon>
        <taxon>Burkholderiales</taxon>
        <taxon>Burkholderiaceae</taxon>
        <taxon>Paraburkholderia</taxon>
    </lineage>
</organism>